<protein>
    <recommendedName>
        <fullName evidence="1">SipL SPOCS domain-containing protein</fullName>
    </recommendedName>
</protein>
<dbReference type="OrthoDB" id="1912445at2"/>
<sequence>MYCKCTKGNSYKVIGLCDPKNFNQKDKAAWTQITVPEILPLPECYPNIEDIDRIYVNVLIECTRVIETAVSDGANVEGTILTGRKLMVDGNICQTVVYTADTCEQSLHSINFKFPFCTSIVLDPKTDLEEDEFCVEVCVENVFAKALNPRTIFKSVTLFLLAKKATTICPSQNTISGAIANTTAKAADVTVELYDENGNVVDYKSYKIPAGATQAYSFVALCNGKYKVEFETSTAGLKMDPTMSSIIDVPPGAINVNSTVKTV</sequence>
<dbReference type="Proteomes" id="UP000199263">
    <property type="component" value="Unassembled WGS sequence"/>
</dbReference>
<dbReference type="InterPro" id="IPR024300">
    <property type="entry name" value="SipL_SPOCS_dom"/>
</dbReference>
<evidence type="ECO:0000313" key="2">
    <source>
        <dbReference type="EMBL" id="SFC66402.1"/>
    </source>
</evidence>
<gene>
    <name evidence="2" type="ORF">SAMN05421842_1075</name>
</gene>
<dbReference type="Pfam" id="PF12673">
    <property type="entry name" value="SipL"/>
    <property type="match status" value="1"/>
</dbReference>
<dbReference type="STRING" id="119641.SAMN05421842_1075"/>
<name>A0A1I1L1J5_9CLOT</name>
<reference evidence="2 3" key="1">
    <citation type="submission" date="2016-10" db="EMBL/GenBank/DDBJ databases">
        <authorList>
            <person name="de Groot N.N."/>
        </authorList>
    </citation>
    <scope>NUCLEOTIDE SEQUENCE [LARGE SCALE GENOMIC DNA]</scope>
    <source>
        <strain evidence="2 3">DSM 12992</strain>
    </source>
</reference>
<keyword evidence="3" id="KW-1185">Reference proteome</keyword>
<evidence type="ECO:0000313" key="3">
    <source>
        <dbReference type="Proteomes" id="UP000199263"/>
    </source>
</evidence>
<dbReference type="RefSeq" id="WP_090089775.1">
    <property type="nucleotide sequence ID" value="NZ_FOMG01000007.1"/>
</dbReference>
<accession>A0A1I1L1J5</accession>
<dbReference type="AlphaFoldDB" id="A0A1I1L1J5"/>
<dbReference type="Gene3D" id="2.60.40.10">
    <property type="entry name" value="Immunoglobulins"/>
    <property type="match status" value="1"/>
</dbReference>
<dbReference type="EMBL" id="FOMG01000007">
    <property type="protein sequence ID" value="SFC66402.1"/>
    <property type="molecule type" value="Genomic_DNA"/>
</dbReference>
<dbReference type="InterPro" id="IPR013783">
    <property type="entry name" value="Ig-like_fold"/>
</dbReference>
<organism evidence="2 3">
    <name type="scientific">Clostridium uliginosum</name>
    <dbReference type="NCBI Taxonomy" id="119641"/>
    <lineage>
        <taxon>Bacteria</taxon>
        <taxon>Bacillati</taxon>
        <taxon>Bacillota</taxon>
        <taxon>Clostridia</taxon>
        <taxon>Eubacteriales</taxon>
        <taxon>Clostridiaceae</taxon>
        <taxon>Clostridium</taxon>
    </lineage>
</organism>
<proteinExistence type="predicted"/>
<evidence type="ECO:0000259" key="1">
    <source>
        <dbReference type="Pfam" id="PF12673"/>
    </source>
</evidence>
<feature type="domain" description="SipL SPOCS" evidence="1">
    <location>
        <begin position="48"/>
        <end position="145"/>
    </location>
</feature>